<accession>Q6MF18</accession>
<feature type="compositionally biased region" description="Low complexity" evidence="1">
    <location>
        <begin position="48"/>
        <end position="58"/>
    </location>
</feature>
<gene>
    <name evidence="2" type="ORF">PC_RS00520</name>
</gene>
<feature type="compositionally biased region" description="Polar residues" evidence="1">
    <location>
        <begin position="86"/>
        <end position="98"/>
    </location>
</feature>
<feature type="compositionally biased region" description="Polar residues" evidence="1">
    <location>
        <begin position="64"/>
        <end position="78"/>
    </location>
</feature>
<feature type="region of interest" description="Disordered" evidence="1">
    <location>
        <begin position="1"/>
        <end position="104"/>
    </location>
</feature>
<protein>
    <submittedName>
        <fullName evidence="2">Uncharacterized protein</fullName>
    </submittedName>
</protein>
<evidence type="ECO:0000313" key="2">
    <source>
        <dbReference type="EMBL" id="CAF22831.1"/>
    </source>
</evidence>
<dbReference type="KEGG" id="pcu:PC_RS00520"/>
<evidence type="ECO:0000256" key="1">
    <source>
        <dbReference type="SAM" id="MobiDB-lite"/>
    </source>
</evidence>
<dbReference type="eggNOG" id="ENOG5034BWP">
    <property type="taxonomic scope" value="Bacteria"/>
</dbReference>
<dbReference type="RefSeq" id="WP_011174657.1">
    <property type="nucleotide sequence ID" value="NC_005861.2"/>
</dbReference>
<proteinExistence type="predicted"/>
<organism evidence="2 3">
    <name type="scientific">Protochlamydia amoebophila (strain UWE25)</name>
    <dbReference type="NCBI Taxonomy" id="264201"/>
    <lineage>
        <taxon>Bacteria</taxon>
        <taxon>Pseudomonadati</taxon>
        <taxon>Chlamydiota</taxon>
        <taxon>Chlamydiia</taxon>
        <taxon>Parachlamydiales</taxon>
        <taxon>Parachlamydiaceae</taxon>
        <taxon>Candidatus Protochlamydia</taxon>
    </lineage>
</organism>
<feature type="compositionally biased region" description="Low complexity" evidence="1">
    <location>
        <begin position="28"/>
        <end position="38"/>
    </location>
</feature>
<keyword evidence="3" id="KW-1185">Reference proteome</keyword>
<evidence type="ECO:0000313" key="3">
    <source>
        <dbReference type="Proteomes" id="UP000000529"/>
    </source>
</evidence>
<sequence>MSSPHIQPVPPSSSNPASTLDPKRTLPKKPTAPSTKKSGGIFNPFGFSKPSSSSSSTTKKAESIFTNVNPITQSSKASAQKPLANRRSSISSTKTESGPSDFIDRKVKRASSKQLPLTQETQSSEVVSLESVQSELHNFAKNFTSTLSLIRQELQQEVDELPEEFKNRINFATGFALADSDNGLDESKLAQKVWKRLDSQWKQLASHVNTSQNSAKSRRLSFSPDDESIKKLTESVSRGIPSRSDVAKNLESIKDETQHGNYICNVYYKPLCIDDLSENSEINEVNPGYLTSAKCPTITLFTYMQHLQLVAQHFSNLSNIPPKPSFNDKNLKDLITKFIESLNNKFKKTPRDIVRFCQQLGRSVHLYVEKLENTLYITYKEPVNKAGADYQQIANRILETITSNDKGSWDADMRRILCSYGLHIKGLALPPGLNWEKELQEHYFYSDKLNLPDEFKTWLKQQFNEKNWDFSDVEKTLSNLKSVHHKVSNRLKKSLKTFLTLLMQGVKLNLQQQECIELLSIMGSVEKEKVSISTIFTRFNEVFSKISESQNSEIKKLLPFLQILRQDMLISIHRETENAWRFIRGIESKLITDLPESNKKVNIKWDDFGSKICISRDAQLEGHPECILKSSITISSTEEGAWIVLPNLEITSPKISDISFKERYMELIVTLKAMGLPYSEIIA</sequence>
<name>Q6MF18_PARUW</name>
<reference evidence="2 3" key="1">
    <citation type="journal article" date="2004" name="Science">
        <title>Illuminating the evolutionary history of chlamydiae.</title>
        <authorList>
            <person name="Horn M."/>
            <person name="Collingro A."/>
            <person name="Schmitz-Esser S."/>
            <person name="Beier C.L."/>
            <person name="Purkhold U."/>
            <person name="Fartmann B."/>
            <person name="Brandt P."/>
            <person name="Nyakatura G.J."/>
            <person name="Droege M."/>
            <person name="Frishman D."/>
            <person name="Rattei T."/>
            <person name="Mewes H."/>
            <person name="Wagner M."/>
        </authorList>
    </citation>
    <scope>NUCLEOTIDE SEQUENCE [LARGE SCALE GENOMIC DNA]</scope>
    <source>
        <strain evidence="2 3">UWE25</strain>
    </source>
</reference>
<dbReference type="AlphaFoldDB" id="Q6MF18"/>
<dbReference type="Proteomes" id="UP000000529">
    <property type="component" value="Chromosome"/>
</dbReference>
<dbReference type="HOGENOM" id="CLU_402693_0_0_0"/>
<dbReference type="EMBL" id="BX908798">
    <property type="protein sequence ID" value="CAF22831.1"/>
    <property type="molecule type" value="Genomic_DNA"/>
</dbReference>